<protein>
    <recommendedName>
        <fullName evidence="4">PKD domain-containing protein</fullName>
    </recommendedName>
</protein>
<accession>A0ABX8WQP1</accession>
<organism evidence="2 3">
    <name type="scientific">Lysobacter soyae</name>
    <dbReference type="NCBI Taxonomy" id="2764185"/>
    <lineage>
        <taxon>Bacteria</taxon>
        <taxon>Pseudomonadati</taxon>
        <taxon>Pseudomonadota</taxon>
        <taxon>Gammaproteobacteria</taxon>
        <taxon>Lysobacterales</taxon>
        <taxon>Lysobacteraceae</taxon>
        <taxon>Lysobacter</taxon>
    </lineage>
</organism>
<keyword evidence="1" id="KW-0732">Signal</keyword>
<feature type="chain" id="PRO_5046170273" description="PKD domain-containing protein" evidence="1">
    <location>
        <begin position="24"/>
        <end position="164"/>
    </location>
</feature>
<proteinExistence type="predicted"/>
<dbReference type="PROSITE" id="PS51257">
    <property type="entry name" value="PROKAR_LIPOPROTEIN"/>
    <property type="match status" value="1"/>
</dbReference>
<reference evidence="2 3" key="1">
    <citation type="submission" date="2021-08" db="EMBL/GenBank/DDBJ databases">
        <title>Lysobacter sp. strain CJ11 Genome sequencing and assembly.</title>
        <authorList>
            <person name="Kim I."/>
        </authorList>
    </citation>
    <scope>NUCLEOTIDE SEQUENCE [LARGE SCALE GENOMIC DNA]</scope>
    <source>
        <strain evidence="2 3">CJ11</strain>
    </source>
</reference>
<evidence type="ECO:0000313" key="3">
    <source>
        <dbReference type="Proteomes" id="UP000824755"/>
    </source>
</evidence>
<dbReference type="Proteomes" id="UP000824755">
    <property type="component" value="Chromosome"/>
</dbReference>
<name>A0ABX8WQP1_9GAMM</name>
<sequence>MKMTKNRLSLFVAAALISTVAVVGCKKKEEAVVTPTPAPVETAPAPAPVAATASVTSLDLGNAVGADMKVTMPMTTFKPTDAIIAAVGTATSDAAATVPGKLSAKWTFQDGQTVNEESKDINFNGNGVTNFKINSPKGFPVGKYKVDISLDGAPVKSAEFTVAK</sequence>
<gene>
    <name evidence="2" type="ORF">H8L67_01100</name>
</gene>
<evidence type="ECO:0000256" key="1">
    <source>
        <dbReference type="SAM" id="SignalP"/>
    </source>
</evidence>
<dbReference type="EMBL" id="CP080544">
    <property type="protein sequence ID" value="QYR53151.1"/>
    <property type="molecule type" value="Genomic_DNA"/>
</dbReference>
<evidence type="ECO:0008006" key="4">
    <source>
        <dbReference type="Google" id="ProtNLM"/>
    </source>
</evidence>
<evidence type="ECO:0000313" key="2">
    <source>
        <dbReference type="EMBL" id="QYR53151.1"/>
    </source>
</evidence>
<feature type="signal peptide" evidence="1">
    <location>
        <begin position="1"/>
        <end position="23"/>
    </location>
</feature>
<keyword evidence="3" id="KW-1185">Reference proteome</keyword>